<organism evidence="2 3">
    <name type="scientific">Myriangium duriaei CBS 260.36</name>
    <dbReference type="NCBI Taxonomy" id="1168546"/>
    <lineage>
        <taxon>Eukaryota</taxon>
        <taxon>Fungi</taxon>
        <taxon>Dikarya</taxon>
        <taxon>Ascomycota</taxon>
        <taxon>Pezizomycotina</taxon>
        <taxon>Dothideomycetes</taxon>
        <taxon>Dothideomycetidae</taxon>
        <taxon>Myriangiales</taxon>
        <taxon>Myriangiaceae</taxon>
        <taxon>Myriangium</taxon>
    </lineage>
</organism>
<evidence type="ECO:0000256" key="1">
    <source>
        <dbReference type="SAM" id="Phobius"/>
    </source>
</evidence>
<dbReference type="AlphaFoldDB" id="A0A9P4JF29"/>
<dbReference type="Proteomes" id="UP000799439">
    <property type="component" value="Unassembled WGS sequence"/>
</dbReference>
<keyword evidence="1" id="KW-0812">Transmembrane</keyword>
<keyword evidence="3" id="KW-1185">Reference proteome</keyword>
<sequence>MPASVSSYGITIISSLLFTQHKSLLAVFFFAASHLLLISNRLNGSGTPLLYCFN</sequence>
<name>A0A9P4JF29_9PEZI</name>
<evidence type="ECO:0000313" key="3">
    <source>
        <dbReference type="Proteomes" id="UP000799439"/>
    </source>
</evidence>
<keyword evidence="1" id="KW-1133">Transmembrane helix</keyword>
<comment type="caution">
    <text evidence="2">The sequence shown here is derived from an EMBL/GenBank/DDBJ whole genome shotgun (WGS) entry which is preliminary data.</text>
</comment>
<evidence type="ECO:0000313" key="2">
    <source>
        <dbReference type="EMBL" id="KAF2157833.1"/>
    </source>
</evidence>
<protein>
    <submittedName>
        <fullName evidence="2">Uncharacterized protein</fullName>
    </submittedName>
</protein>
<feature type="transmembrane region" description="Helical" evidence="1">
    <location>
        <begin position="12"/>
        <end position="37"/>
    </location>
</feature>
<accession>A0A9P4JF29</accession>
<gene>
    <name evidence="2" type="ORF">K461DRAFT_274061</name>
</gene>
<keyword evidence="1" id="KW-0472">Membrane</keyword>
<proteinExistence type="predicted"/>
<dbReference type="EMBL" id="ML996081">
    <property type="protein sequence ID" value="KAF2157833.1"/>
    <property type="molecule type" value="Genomic_DNA"/>
</dbReference>
<reference evidence="2" key="1">
    <citation type="journal article" date="2020" name="Stud. Mycol.">
        <title>101 Dothideomycetes genomes: a test case for predicting lifestyles and emergence of pathogens.</title>
        <authorList>
            <person name="Haridas S."/>
            <person name="Albert R."/>
            <person name="Binder M."/>
            <person name="Bloem J."/>
            <person name="Labutti K."/>
            <person name="Salamov A."/>
            <person name="Andreopoulos B."/>
            <person name="Baker S."/>
            <person name="Barry K."/>
            <person name="Bills G."/>
            <person name="Bluhm B."/>
            <person name="Cannon C."/>
            <person name="Castanera R."/>
            <person name="Culley D."/>
            <person name="Daum C."/>
            <person name="Ezra D."/>
            <person name="Gonzalez J."/>
            <person name="Henrissat B."/>
            <person name="Kuo A."/>
            <person name="Liang C."/>
            <person name="Lipzen A."/>
            <person name="Lutzoni F."/>
            <person name="Magnuson J."/>
            <person name="Mondo S."/>
            <person name="Nolan M."/>
            <person name="Ohm R."/>
            <person name="Pangilinan J."/>
            <person name="Park H.-J."/>
            <person name="Ramirez L."/>
            <person name="Alfaro M."/>
            <person name="Sun H."/>
            <person name="Tritt A."/>
            <person name="Yoshinaga Y."/>
            <person name="Zwiers L.-H."/>
            <person name="Turgeon B."/>
            <person name="Goodwin S."/>
            <person name="Spatafora J."/>
            <person name="Crous P."/>
            <person name="Grigoriev I."/>
        </authorList>
    </citation>
    <scope>NUCLEOTIDE SEQUENCE</scope>
    <source>
        <strain evidence="2">CBS 260.36</strain>
    </source>
</reference>